<comment type="similarity">
    <text evidence="1">Belongs to the eukaryotic/archaeal PrmC-related family.</text>
</comment>
<dbReference type="PROSITE" id="PS00092">
    <property type="entry name" value="N6_MTASE"/>
    <property type="match status" value="1"/>
</dbReference>
<dbReference type="InterPro" id="IPR052190">
    <property type="entry name" value="Euk-Arch_PrmC-MTase"/>
</dbReference>
<comment type="caution">
    <text evidence="5">The sequence shown here is derived from an EMBL/GenBank/DDBJ whole genome shotgun (WGS) entry which is preliminary data.</text>
</comment>
<dbReference type="GO" id="GO:0102559">
    <property type="term" value="F:peptide chain release factor N(5)-glutamine methyltransferase activity"/>
    <property type="evidence" value="ECO:0007669"/>
    <property type="project" value="UniProtKB-EC"/>
</dbReference>
<dbReference type="Proteomes" id="UP001308179">
    <property type="component" value="Unassembled WGS sequence"/>
</dbReference>
<evidence type="ECO:0000313" key="6">
    <source>
        <dbReference type="Proteomes" id="UP001308179"/>
    </source>
</evidence>
<dbReference type="SUPFAM" id="SSF53335">
    <property type="entry name" value="S-adenosyl-L-methionine-dependent methyltransferases"/>
    <property type="match status" value="1"/>
</dbReference>
<keyword evidence="2 5" id="KW-0489">Methyltransferase</keyword>
<dbReference type="EC" id="2.1.1.297" evidence="5"/>
<evidence type="ECO:0000256" key="2">
    <source>
        <dbReference type="ARBA" id="ARBA00022603"/>
    </source>
</evidence>
<dbReference type="Gene3D" id="3.40.50.150">
    <property type="entry name" value="Vaccinia Virus protein VP39"/>
    <property type="match status" value="1"/>
</dbReference>
<dbReference type="PANTHER" id="PTHR45875:SF1">
    <property type="entry name" value="METHYLTRANSFERASE N6AMT1"/>
    <property type="match status" value="1"/>
</dbReference>
<dbReference type="PANTHER" id="PTHR45875">
    <property type="entry name" value="METHYLTRANSFERASE N6AMT1"/>
    <property type="match status" value="1"/>
</dbReference>
<dbReference type="GO" id="GO:0032259">
    <property type="term" value="P:methylation"/>
    <property type="evidence" value="ECO:0007669"/>
    <property type="project" value="UniProtKB-KW"/>
</dbReference>
<gene>
    <name evidence="5" type="primary">MTQ2</name>
    <name evidence="5" type="ORF">LTR32_002695</name>
</gene>
<dbReference type="InterPro" id="IPR002052">
    <property type="entry name" value="DNA_methylase_N6_adenine_CS"/>
</dbReference>
<keyword evidence="6" id="KW-1185">Reference proteome</keyword>
<keyword evidence="4" id="KW-0949">S-adenosyl-L-methionine</keyword>
<evidence type="ECO:0000256" key="1">
    <source>
        <dbReference type="ARBA" id="ARBA00006149"/>
    </source>
</evidence>
<organism evidence="5 6">
    <name type="scientific">Rachicladosporium monterosium</name>
    <dbReference type="NCBI Taxonomy" id="1507873"/>
    <lineage>
        <taxon>Eukaryota</taxon>
        <taxon>Fungi</taxon>
        <taxon>Dikarya</taxon>
        <taxon>Ascomycota</taxon>
        <taxon>Pezizomycotina</taxon>
        <taxon>Dothideomycetes</taxon>
        <taxon>Dothideomycetidae</taxon>
        <taxon>Cladosporiales</taxon>
        <taxon>Cladosporiaceae</taxon>
        <taxon>Rachicladosporium</taxon>
    </lineage>
</organism>
<reference evidence="5 6" key="1">
    <citation type="submission" date="2023-08" db="EMBL/GenBank/DDBJ databases">
        <title>Black Yeasts Isolated from many extreme environments.</title>
        <authorList>
            <person name="Coleine C."/>
            <person name="Stajich J.E."/>
            <person name="Selbmann L."/>
        </authorList>
    </citation>
    <scope>NUCLEOTIDE SEQUENCE [LARGE SCALE GENOMIC DNA]</scope>
    <source>
        <strain evidence="5 6">CCFEE 5386</strain>
    </source>
</reference>
<accession>A0ABR0L9J9</accession>
<keyword evidence="3 5" id="KW-0808">Transferase</keyword>
<sequence length="314" mass="34338">MTLFLPRLCDAISLLRFENPAERSPGHGSVVLVTITARSVRNTELMRIQNIDERHIQPQYIVMLPTPSTSHVNYDHIYEPAEDSYLLLDTLASSTETKFLEDRFAPATASPLVLEVGTGSGVVLAFVTAHAEIIFGRSDITTIGTDVNFFACEATAETVRVAVTEQARAGKIPGHFVDCINSDLTTALRHGSVDVLIFNPPYVPTEALPEARSNQEALDGSALQAAFERDSHLLALSYAGGAEGMETTDRLLDQLPDVLSKRGVAYVLLCKQNRPEAVLKRVREGPGGWNAKVVGTSGQKAGWERLCILRIWRP</sequence>
<evidence type="ECO:0000256" key="3">
    <source>
        <dbReference type="ARBA" id="ARBA00022679"/>
    </source>
</evidence>
<evidence type="ECO:0000256" key="4">
    <source>
        <dbReference type="ARBA" id="ARBA00022691"/>
    </source>
</evidence>
<dbReference type="EMBL" id="JAVRRR010000142">
    <property type="protein sequence ID" value="KAK5145563.1"/>
    <property type="molecule type" value="Genomic_DNA"/>
</dbReference>
<proteinExistence type="inferred from homology"/>
<dbReference type="InterPro" id="IPR029063">
    <property type="entry name" value="SAM-dependent_MTases_sf"/>
</dbReference>
<evidence type="ECO:0000313" key="5">
    <source>
        <dbReference type="EMBL" id="KAK5145563.1"/>
    </source>
</evidence>
<protein>
    <submittedName>
        <fullName evidence="5">S-adenosylmethionine-dependent methyltransferase</fullName>
        <ecNumber evidence="5">2.1.1.297</ecNumber>
    </submittedName>
</protein>
<name>A0ABR0L9J9_9PEZI</name>